<dbReference type="AlphaFoldDB" id="A0A7W8GHY8"/>
<dbReference type="Proteomes" id="UP000525389">
    <property type="component" value="Unassembled WGS sequence"/>
</dbReference>
<evidence type="ECO:0000256" key="1">
    <source>
        <dbReference type="SAM" id="MobiDB-lite"/>
    </source>
</evidence>
<name>A0A7W8GHY8_9DEIO</name>
<keyword evidence="2" id="KW-0472">Membrane</keyword>
<gene>
    <name evidence="3" type="ORF">HNQ09_003456</name>
</gene>
<comment type="caution">
    <text evidence="3">The sequence shown here is derived from an EMBL/GenBank/DDBJ whole genome shotgun (WGS) entry which is preliminary data.</text>
</comment>
<keyword evidence="4" id="KW-1185">Reference proteome</keyword>
<feature type="transmembrane region" description="Helical" evidence="2">
    <location>
        <begin position="6"/>
        <end position="30"/>
    </location>
</feature>
<evidence type="ECO:0000256" key="2">
    <source>
        <dbReference type="SAM" id="Phobius"/>
    </source>
</evidence>
<evidence type="ECO:0000313" key="4">
    <source>
        <dbReference type="Proteomes" id="UP000525389"/>
    </source>
</evidence>
<keyword evidence="2" id="KW-0812">Transmembrane</keyword>
<organism evidence="3 4">
    <name type="scientific">Deinococcus budaensis</name>
    <dbReference type="NCBI Taxonomy" id="1665626"/>
    <lineage>
        <taxon>Bacteria</taxon>
        <taxon>Thermotogati</taxon>
        <taxon>Deinococcota</taxon>
        <taxon>Deinococci</taxon>
        <taxon>Deinococcales</taxon>
        <taxon>Deinococcaceae</taxon>
        <taxon>Deinococcus</taxon>
    </lineage>
</organism>
<proteinExistence type="predicted"/>
<accession>A0A7W8GHY8</accession>
<keyword evidence="2" id="KW-1133">Transmembrane helix</keyword>
<feature type="region of interest" description="Disordered" evidence="1">
    <location>
        <begin position="31"/>
        <end position="69"/>
    </location>
</feature>
<feature type="compositionally biased region" description="Basic residues" evidence="1">
    <location>
        <begin position="54"/>
        <end position="63"/>
    </location>
</feature>
<dbReference type="EMBL" id="JACHFN010000018">
    <property type="protein sequence ID" value="MBB5235992.1"/>
    <property type="molecule type" value="Genomic_DNA"/>
</dbReference>
<protein>
    <submittedName>
        <fullName evidence="3">Uncharacterized protein</fullName>
    </submittedName>
</protein>
<reference evidence="3 4" key="1">
    <citation type="submission" date="2020-08" db="EMBL/GenBank/DDBJ databases">
        <title>Genomic Encyclopedia of Type Strains, Phase IV (KMG-IV): sequencing the most valuable type-strain genomes for metagenomic binning, comparative biology and taxonomic classification.</title>
        <authorList>
            <person name="Goeker M."/>
        </authorList>
    </citation>
    <scope>NUCLEOTIDE SEQUENCE [LARGE SCALE GENOMIC DNA]</scope>
    <source>
        <strain evidence="3 4">DSM 101791</strain>
    </source>
</reference>
<evidence type="ECO:0000313" key="3">
    <source>
        <dbReference type="EMBL" id="MBB5235992.1"/>
    </source>
</evidence>
<sequence length="69" mass="7702">MRGVGRVLMFCVEVVIDTLVTLMTMFFGGVGEASRSRRRLSAPAFPAESSYGRRERRRTRPRGARGPGE</sequence>